<dbReference type="EMBL" id="JAJVCZ030000010">
    <property type="protein sequence ID" value="KAL0254870.1"/>
    <property type="molecule type" value="Genomic_DNA"/>
</dbReference>
<evidence type="ECO:0000256" key="2">
    <source>
        <dbReference type="ARBA" id="ARBA00023015"/>
    </source>
</evidence>
<proteinExistence type="predicted"/>
<sequence>MASMARSESAAEPSSTPTLSAKTLPGLNGASSTSASGPSAPGASLTPLKPGTNLKQSAPRIDIEPLYTALKAQIGEHWAAYKEAISLFVLGRLNQQELGRRIDWFIAVDAAREHQHNQLVAAIYANTTRDPPEPGVASWVSANDKPSATSKPSSGDAAELRLKTEVKELQGRERKRLKAIPDTLHQEPTDYFTKELQEYHAAKQISLPDPGTASAAGFSKTNWDLEIRKRYAQPLCTETFEFPDTTAIDARMTPICYEEGIASGPSADAASFMNIATETFIKEVLSNILGRVRSNGDDYIKTAAYKKQLQLEEEKWLQGEVQRNPAGLLPVEVEEGKNRKPLNMGDLRIAVELGDSYLGQVPLIMAGVMNARYYDGESYDAERMDIDDYRASKNSAVAARLPNGMAVNGVNGTTSNGVPRDPDEMMIDDDWGWQGASAKDRETLNSVLDDILAVGQ</sequence>
<evidence type="ECO:0000313" key="7">
    <source>
        <dbReference type="EMBL" id="KKY28351.1"/>
    </source>
</evidence>
<dbReference type="PANTHER" id="PTHR21277">
    <property type="entry name" value="TRANSCRIPTIONAL ADAPTER 1"/>
    <property type="match status" value="1"/>
</dbReference>
<accession>A0A0G2F254</accession>
<feature type="region of interest" description="Disordered" evidence="5">
    <location>
        <begin position="132"/>
        <end position="159"/>
    </location>
</feature>
<evidence type="ECO:0000256" key="1">
    <source>
        <dbReference type="ARBA" id="ARBA00004123"/>
    </source>
</evidence>
<evidence type="ECO:0000313" key="8">
    <source>
        <dbReference type="Proteomes" id="UP000034182"/>
    </source>
</evidence>
<evidence type="ECO:0000313" key="9">
    <source>
        <dbReference type="Proteomes" id="UP001430584"/>
    </source>
</evidence>
<dbReference type="Proteomes" id="UP000034182">
    <property type="component" value="Unassembled WGS sequence"/>
</dbReference>
<feature type="compositionally biased region" description="Low complexity" evidence="5">
    <location>
        <begin position="1"/>
        <end position="18"/>
    </location>
</feature>
<gene>
    <name evidence="6" type="ORF">SLS55_009394</name>
    <name evidence="7" type="ORF">UCDDS831_g00321</name>
</gene>
<dbReference type="GO" id="GO:0005634">
    <property type="term" value="C:nucleus"/>
    <property type="evidence" value="ECO:0007669"/>
    <property type="project" value="UniProtKB-SubCell"/>
</dbReference>
<reference evidence="6 9" key="3">
    <citation type="submission" date="2024-02" db="EMBL/GenBank/DDBJ databases">
        <title>De novo assembly and annotation of 12 fungi associated with fruit tree decline syndrome in Ontario, Canada.</title>
        <authorList>
            <person name="Sulman M."/>
            <person name="Ellouze W."/>
            <person name="Ilyukhin E."/>
        </authorList>
    </citation>
    <scope>NUCLEOTIDE SEQUENCE [LARGE SCALE GENOMIC DNA]</scope>
    <source>
        <strain evidence="6 9">FDS-637</strain>
    </source>
</reference>
<reference evidence="7 8" key="1">
    <citation type="submission" date="2015-03" db="EMBL/GenBank/DDBJ databases">
        <authorList>
            <person name="Morales-Cruz A."/>
            <person name="Amrine K.C."/>
            <person name="Cantu D."/>
        </authorList>
    </citation>
    <scope>NUCLEOTIDE SEQUENCE [LARGE SCALE GENOMIC DNA]</scope>
    <source>
        <strain evidence="7">DS831</strain>
    </source>
</reference>
<dbReference type="Pfam" id="PF12767">
    <property type="entry name" value="SAGA-Tad1"/>
    <property type="match status" value="1"/>
</dbReference>
<feature type="region of interest" description="Disordered" evidence="5">
    <location>
        <begin position="1"/>
        <end position="56"/>
    </location>
</feature>
<evidence type="ECO:0000313" key="6">
    <source>
        <dbReference type="EMBL" id="KAL0254870.1"/>
    </source>
</evidence>
<feature type="compositionally biased region" description="Polar residues" evidence="5">
    <location>
        <begin position="140"/>
        <end position="153"/>
    </location>
</feature>
<feature type="compositionally biased region" description="Low complexity" evidence="5">
    <location>
        <begin position="29"/>
        <end position="47"/>
    </location>
</feature>
<evidence type="ECO:0000256" key="5">
    <source>
        <dbReference type="SAM" id="MobiDB-lite"/>
    </source>
</evidence>
<organism evidence="7 8">
    <name type="scientific">Diplodia seriata</name>
    <dbReference type="NCBI Taxonomy" id="420778"/>
    <lineage>
        <taxon>Eukaryota</taxon>
        <taxon>Fungi</taxon>
        <taxon>Dikarya</taxon>
        <taxon>Ascomycota</taxon>
        <taxon>Pezizomycotina</taxon>
        <taxon>Dothideomycetes</taxon>
        <taxon>Dothideomycetes incertae sedis</taxon>
        <taxon>Botryosphaeriales</taxon>
        <taxon>Botryosphaeriaceae</taxon>
        <taxon>Diplodia</taxon>
    </lineage>
</organism>
<keyword evidence="4" id="KW-0539">Nucleus</keyword>
<dbReference type="RefSeq" id="XP_066628741.1">
    <property type="nucleotide sequence ID" value="XM_066780795.1"/>
</dbReference>
<dbReference type="GO" id="GO:0003713">
    <property type="term" value="F:transcription coactivator activity"/>
    <property type="evidence" value="ECO:0007669"/>
    <property type="project" value="TreeGrafter"/>
</dbReference>
<name>A0A0G2F254_9PEZI</name>
<evidence type="ECO:0000256" key="3">
    <source>
        <dbReference type="ARBA" id="ARBA00023163"/>
    </source>
</evidence>
<evidence type="ECO:0000256" key="4">
    <source>
        <dbReference type="ARBA" id="ARBA00023242"/>
    </source>
</evidence>
<keyword evidence="3" id="KW-0804">Transcription</keyword>
<comment type="subcellular location">
    <subcellularLocation>
        <location evidence="1">Nucleus</location>
    </subcellularLocation>
</comment>
<keyword evidence="2" id="KW-0805">Transcription regulation</keyword>
<keyword evidence="9" id="KW-1185">Reference proteome</keyword>
<protein>
    <submittedName>
        <fullName evidence="7">Putative transcriptional co-activator</fullName>
    </submittedName>
</protein>
<reference evidence="7 8" key="2">
    <citation type="submission" date="2015-05" db="EMBL/GenBank/DDBJ databases">
        <title>Distinctive expansion of gene families associated with plant cell wall degradation and secondary metabolism in the genomes of grapevine trunk pathogens.</title>
        <authorList>
            <person name="Lawrence D.P."/>
            <person name="Travadon R."/>
            <person name="Rolshausen P.E."/>
            <person name="Baumgartner K."/>
        </authorList>
    </citation>
    <scope>NUCLEOTIDE SEQUENCE [LARGE SCALE GENOMIC DNA]</scope>
    <source>
        <strain evidence="7">DS831</strain>
    </source>
</reference>
<dbReference type="GeneID" id="92013479"/>
<comment type="caution">
    <text evidence="7">The sequence shown here is derived from an EMBL/GenBank/DDBJ whole genome shotgun (WGS) entry which is preliminary data.</text>
</comment>
<dbReference type="GO" id="GO:0006357">
    <property type="term" value="P:regulation of transcription by RNA polymerase II"/>
    <property type="evidence" value="ECO:0007669"/>
    <property type="project" value="TreeGrafter"/>
</dbReference>
<dbReference type="InterPro" id="IPR024738">
    <property type="entry name" value="Hfi1/Tada1"/>
</dbReference>
<dbReference type="PANTHER" id="PTHR21277:SF5">
    <property type="entry name" value="TRANSCRIPTIONAL ADAPTER 1"/>
    <property type="match status" value="1"/>
</dbReference>
<dbReference type="GO" id="GO:0000124">
    <property type="term" value="C:SAGA complex"/>
    <property type="evidence" value="ECO:0007669"/>
    <property type="project" value="UniProtKB-ARBA"/>
</dbReference>
<dbReference type="EMBL" id="LAQI01000010">
    <property type="protein sequence ID" value="KKY28351.1"/>
    <property type="molecule type" value="Genomic_DNA"/>
</dbReference>
<dbReference type="Proteomes" id="UP001430584">
    <property type="component" value="Unassembled WGS sequence"/>
</dbReference>
<dbReference type="AlphaFoldDB" id="A0A0G2F254"/>